<proteinExistence type="predicted"/>
<feature type="compositionally biased region" description="Low complexity" evidence="1">
    <location>
        <begin position="119"/>
        <end position="140"/>
    </location>
</feature>
<gene>
    <name evidence="3" type="primary">LOC113916650</name>
</gene>
<feature type="compositionally biased region" description="Basic and acidic residues" evidence="1">
    <location>
        <begin position="59"/>
        <end position="71"/>
    </location>
</feature>
<protein>
    <submittedName>
        <fullName evidence="3">Translation initiation factor IF-2-like</fullName>
    </submittedName>
</protein>
<dbReference type="AlphaFoldDB" id="A0A6J2CAX8"/>
<feature type="region of interest" description="Disordered" evidence="1">
    <location>
        <begin position="38"/>
        <end position="140"/>
    </location>
</feature>
<keyword evidence="2" id="KW-1185">Reference proteome</keyword>
<name>A0A6J2CAX8_ZALCA</name>
<dbReference type="KEGG" id="zca:113916650"/>
<accession>A0A6J2CAX8</accession>
<dbReference type="GeneID" id="113916650"/>
<evidence type="ECO:0000256" key="1">
    <source>
        <dbReference type="SAM" id="MobiDB-lite"/>
    </source>
</evidence>
<feature type="compositionally biased region" description="Pro residues" evidence="1">
    <location>
        <begin position="45"/>
        <end position="58"/>
    </location>
</feature>
<dbReference type="Proteomes" id="UP000515165">
    <property type="component" value="Chromosome 1"/>
</dbReference>
<reference evidence="3" key="1">
    <citation type="submission" date="2025-08" db="UniProtKB">
        <authorList>
            <consortium name="RefSeq"/>
        </authorList>
    </citation>
    <scope>IDENTIFICATION</scope>
    <source>
        <tissue evidence="3">Blood</tissue>
    </source>
</reference>
<sequence>MRPVSSKMYRMRQCALHPRPARPAPPRLTGCFLPLHLETPTECHLPPPEGPRPPPPTPHPDRPRARWEKPGRARGKKARGMGLWASRGRRGGGKAAMGTGRPGSRAVGSPGSCAFVTHSSARPGAASFPPAPFKASLESS</sequence>
<organism evidence="2 3">
    <name type="scientific">Zalophus californianus</name>
    <name type="common">California sealion</name>
    <dbReference type="NCBI Taxonomy" id="9704"/>
    <lineage>
        <taxon>Eukaryota</taxon>
        <taxon>Metazoa</taxon>
        <taxon>Chordata</taxon>
        <taxon>Craniata</taxon>
        <taxon>Vertebrata</taxon>
        <taxon>Euteleostomi</taxon>
        <taxon>Mammalia</taxon>
        <taxon>Eutheria</taxon>
        <taxon>Laurasiatheria</taxon>
        <taxon>Carnivora</taxon>
        <taxon>Caniformia</taxon>
        <taxon>Pinnipedia</taxon>
        <taxon>Otariidae</taxon>
        <taxon>Zalophus</taxon>
    </lineage>
</organism>
<dbReference type="RefSeq" id="XP_027439138.1">
    <property type="nucleotide sequence ID" value="XM_027583337.2"/>
</dbReference>
<evidence type="ECO:0000313" key="2">
    <source>
        <dbReference type="Proteomes" id="UP000515165"/>
    </source>
</evidence>
<evidence type="ECO:0000313" key="3">
    <source>
        <dbReference type="RefSeq" id="XP_027439138.1"/>
    </source>
</evidence>